<reference evidence="10 11" key="1">
    <citation type="submission" date="2018-12" db="EMBL/GenBank/DDBJ databases">
        <authorList>
            <consortium name="Pathogen Informatics"/>
        </authorList>
    </citation>
    <scope>NUCLEOTIDE SEQUENCE [LARGE SCALE GENOMIC DNA]</scope>
    <source>
        <strain evidence="10 11">NCTC10437</strain>
    </source>
</reference>
<evidence type="ECO:0000256" key="7">
    <source>
        <dbReference type="SAM" id="MobiDB-lite"/>
    </source>
</evidence>
<feature type="region of interest" description="Disordered" evidence="7">
    <location>
        <begin position="1"/>
        <end position="62"/>
    </location>
</feature>
<keyword evidence="3" id="KW-1003">Cell membrane</keyword>
<keyword evidence="6 8" id="KW-0472">Membrane</keyword>
<feature type="transmembrane region" description="Helical" evidence="8">
    <location>
        <begin position="138"/>
        <end position="157"/>
    </location>
</feature>
<dbReference type="KEGG" id="mauu:NCTC10437_02168"/>
<dbReference type="OrthoDB" id="4080117at2"/>
<keyword evidence="2" id="KW-0813">Transport</keyword>
<gene>
    <name evidence="10" type="primary">stp_3</name>
    <name evidence="10" type="ORF">NCTC10437_02168</name>
</gene>
<dbReference type="SUPFAM" id="SSF103473">
    <property type="entry name" value="MFS general substrate transporter"/>
    <property type="match status" value="2"/>
</dbReference>
<dbReference type="CDD" id="cd17321">
    <property type="entry name" value="MFS_MMR_MDR_like"/>
    <property type="match status" value="1"/>
</dbReference>
<evidence type="ECO:0000256" key="6">
    <source>
        <dbReference type="ARBA" id="ARBA00023136"/>
    </source>
</evidence>
<evidence type="ECO:0000256" key="2">
    <source>
        <dbReference type="ARBA" id="ARBA00022448"/>
    </source>
</evidence>
<feature type="transmembrane region" description="Helical" evidence="8">
    <location>
        <begin position="418"/>
        <end position="442"/>
    </location>
</feature>
<dbReference type="GO" id="GO:0005886">
    <property type="term" value="C:plasma membrane"/>
    <property type="evidence" value="ECO:0007669"/>
    <property type="project" value="UniProtKB-SubCell"/>
</dbReference>
<feature type="transmembrane region" description="Helical" evidence="8">
    <location>
        <begin position="254"/>
        <end position="277"/>
    </location>
</feature>
<dbReference type="Proteomes" id="UP000279306">
    <property type="component" value="Chromosome"/>
</dbReference>
<feature type="compositionally biased region" description="Basic and acidic residues" evidence="7">
    <location>
        <begin position="1"/>
        <end position="28"/>
    </location>
</feature>
<feature type="transmembrane region" description="Helical" evidence="8">
    <location>
        <begin position="69"/>
        <end position="94"/>
    </location>
</feature>
<feature type="transmembrane region" description="Helical" evidence="8">
    <location>
        <begin position="507"/>
        <end position="529"/>
    </location>
</feature>
<keyword evidence="4 8" id="KW-0812">Transmembrane</keyword>
<dbReference type="InterPro" id="IPR020846">
    <property type="entry name" value="MFS_dom"/>
</dbReference>
<keyword evidence="11" id="KW-1185">Reference proteome</keyword>
<evidence type="ECO:0000259" key="9">
    <source>
        <dbReference type="PROSITE" id="PS50850"/>
    </source>
</evidence>
<feature type="transmembrane region" description="Helical" evidence="8">
    <location>
        <begin position="389"/>
        <end position="406"/>
    </location>
</feature>
<feature type="transmembrane region" description="Helical" evidence="8">
    <location>
        <begin position="283"/>
        <end position="305"/>
    </location>
</feature>
<dbReference type="GO" id="GO:0022857">
    <property type="term" value="F:transmembrane transporter activity"/>
    <property type="evidence" value="ECO:0007669"/>
    <property type="project" value="InterPro"/>
</dbReference>
<evidence type="ECO:0000256" key="1">
    <source>
        <dbReference type="ARBA" id="ARBA00004651"/>
    </source>
</evidence>
<evidence type="ECO:0000256" key="4">
    <source>
        <dbReference type="ARBA" id="ARBA00022692"/>
    </source>
</evidence>
<feature type="compositionally biased region" description="Gly residues" evidence="7">
    <location>
        <begin position="45"/>
        <end position="54"/>
    </location>
</feature>
<dbReference type="InterPro" id="IPR011701">
    <property type="entry name" value="MFS"/>
</dbReference>
<dbReference type="Gene3D" id="1.20.1720.10">
    <property type="entry name" value="Multidrug resistance protein D"/>
    <property type="match status" value="1"/>
</dbReference>
<dbReference type="EMBL" id="LR134356">
    <property type="protein sequence ID" value="VEG53851.1"/>
    <property type="molecule type" value="Genomic_DNA"/>
</dbReference>
<dbReference type="STRING" id="1791.GCA_001049355_05681"/>
<evidence type="ECO:0000313" key="11">
    <source>
        <dbReference type="Proteomes" id="UP000279306"/>
    </source>
</evidence>
<dbReference type="InterPro" id="IPR036259">
    <property type="entry name" value="MFS_trans_sf"/>
</dbReference>
<feature type="transmembrane region" description="Helical" evidence="8">
    <location>
        <begin position="106"/>
        <end position="126"/>
    </location>
</feature>
<dbReference type="PANTHER" id="PTHR42718">
    <property type="entry name" value="MAJOR FACILITATOR SUPERFAMILY MULTIDRUG TRANSPORTER MFSC"/>
    <property type="match status" value="1"/>
</dbReference>
<accession>A0A448IN56</accession>
<evidence type="ECO:0000313" key="10">
    <source>
        <dbReference type="EMBL" id="VEG53851.1"/>
    </source>
</evidence>
<sequence length="547" mass="56232">MTALNDAERAAIHGNAEGRGKRGSDRESVGTSDRALPARVPGSGDAAGGRGGGTSRPSRTPAWMPSRRFIAAVVAIGGMQLLATMDSTVAIVALPKIQDELSLSDAGRSWVITAYVLTFGGLMLLGGRLGDVIGRKRTFIVGVALFTIASVLCGLAWNEATLVTARLLQGVGAAIASPTALALIATTFPKGPARNAATAIFAAMTGIGSVLGLIVGGALTEVSWRWAFLINVPIGLLMIHLARRTLRETNRERLKLDATGAILATLGCTAAVFAFSMGPEAGWMSPLTLGSGVAAIAAFIAFLFVERTAENPVVPFDLFHDRNRVATFAAIFLAGGVMFTLTVTIGLYVQDILGYSALKAGIGFIPFVVALGIGLGLSSALVSKYPPRILVIGGGVLVLAAMLYGSTLDAGIPYFPNLVLPITIGGLGIGMIVVPLTVSAIAGVGFDQIGPVSAIALMLQSLGGPVVLAIIQAVITSRTLYLGGTTGPVSNMDTAQLHALDQGYSYGLLWVAAVAIIVGGAALFIGYTAQQVAHAQEVKEAIDAGEL</sequence>
<evidence type="ECO:0000256" key="8">
    <source>
        <dbReference type="SAM" id="Phobius"/>
    </source>
</evidence>
<feature type="transmembrane region" description="Helical" evidence="8">
    <location>
        <begin position="196"/>
        <end position="218"/>
    </location>
</feature>
<feature type="domain" description="Major facilitator superfamily (MFS) profile" evidence="9">
    <location>
        <begin position="72"/>
        <end position="531"/>
    </location>
</feature>
<proteinExistence type="predicted"/>
<feature type="transmembrane region" description="Helical" evidence="8">
    <location>
        <begin position="224"/>
        <end position="242"/>
    </location>
</feature>
<comment type="subcellular location">
    <subcellularLocation>
        <location evidence="1">Cell membrane</location>
        <topology evidence="1">Multi-pass membrane protein</topology>
    </subcellularLocation>
</comment>
<dbReference type="Pfam" id="PF07690">
    <property type="entry name" value="MFS_1"/>
    <property type="match status" value="1"/>
</dbReference>
<dbReference type="PROSITE" id="PS50850">
    <property type="entry name" value="MFS"/>
    <property type="match status" value="1"/>
</dbReference>
<protein>
    <submittedName>
        <fullName evidence="10">Arabinose efflux permease family protein</fullName>
    </submittedName>
</protein>
<evidence type="ECO:0000256" key="3">
    <source>
        <dbReference type="ARBA" id="ARBA00022475"/>
    </source>
</evidence>
<name>A0A448IN56_MYCAU</name>
<feature type="transmembrane region" description="Helical" evidence="8">
    <location>
        <begin position="325"/>
        <end position="349"/>
    </location>
</feature>
<keyword evidence="5 8" id="KW-1133">Transmembrane helix</keyword>
<feature type="transmembrane region" description="Helical" evidence="8">
    <location>
        <begin position="163"/>
        <end position="184"/>
    </location>
</feature>
<feature type="transmembrane region" description="Helical" evidence="8">
    <location>
        <begin position="361"/>
        <end position="382"/>
    </location>
</feature>
<evidence type="ECO:0000256" key="5">
    <source>
        <dbReference type="ARBA" id="ARBA00022989"/>
    </source>
</evidence>
<dbReference type="PANTHER" id="PTHR42718:SF46">
    <property type="entry name" value="BLR6921 PROTEIN"/>
    <property type="match status" value="1"/>
</dbReference>
<organism evidence="10 11">
    <name type="scientific">Mycolicibacterium aurum</name>
    <name type="common">Mycobacterium aurum</name>
    <dbReference type="NCBI Taxonomy" id="1791"/>
    <lineage>
        <taxon>Bacteria</taxon>
        <taxon>Bacillati</taxon>
        <taxon>Actinomycetota</taxon>
        <taxon>Actinomycetes</taxon>
        <taxon>Mycobacteriales</taxon>
        <taxon>Mycobacteriaceae</taxon>
        <taxon>Mycolicibacterium</taxon>
    </lineage>
</organism>
<feature type="transmembrane region" description="Helical" evidence="8">
    <location>
        <begin position="454"/>
        <end position="475"/>
    </location>
</feature>
<dbReference type="Gene3D" id="1.20.1250.20">
    <property type="entry name" value="MFS general substrate transporter like domains"/>
    <property type="match status" value="1"/>
</dbReference>
<dbReference type="AlphaFoldDB" id="A0A448IN56"/>